<evidence type="ECO:0000313" key="2">
    <source>
        <dbReference type="EMBL" id="EDN80426.1"/>
    </source>
</evidence>
<evidence type="ECO:0000313" key="3">
    <source>
        <dbReference type="Proteomes" id="UP000003553"/>
    </source>
</evidence>
<dbReference type="EMBL" id="AAYI02000004">
    <property type="protein sequence ID" value="EDN80426.1"/>
    <property type="molecule type" value="Genomic_DNA"/>
</dbReference>
<protein>
    <submittedName>
        <fullName evidence="2">Uncharacterized protein</fullName>
    </submittedName>
</protein>
<reference evidence="2" key="2">
    <citation type="submission" date="2015-05" db="EMBL/GenBank/DDBJ databases">
        <title>Draft genome sequence of Actinomyces odontolyticus (ATCC 17982).</title>
        <authorList>
            <person name="Sudarsanam P."/>
            <person name="Ley R."/>
            <person name="Guruge J."/>
            <person name="Turnbaugh P.J."/>
            <person name="Mahowald M."/>
            <person name="Liep D."/>
            <person name="Gordon J."/>
        </authorList>
    </citation>
    <scope>NUCLEOTIDE SEQUENCE</scope>
    <source>
        <strain evidence="2">ATCC 17982</strain>
    </source>
</reference>
<reference evidence="2" key="1">
    <citation type="submission" date="2007-04" db="EMBL/GenBank/DDBJ databases">
        <authorList>
            <person name="Fulton L."/>
            <person name="Clifton S."/>
            <person name="Fulton B."/>
            <person name="Xu J."/>
            <person name="Minx P."/>
            <person name="Pepin K.H."/>
            <person name="Johnson M."/>
            <person name="Thiruvilangam P."/>
            <person name="Bhonagiri V."/>
            <person name="Nash W.E."/>
            <person name="Mardis E.R."/>
            <person name="Wilson R.K."/>
        </authorList>
    </citation>
    <scope>NUCLEOTIDE SEQUENCE [LARGE SCALE GENOMIC DNA]</scope>
    <source>
        <strain evidence="2">ATCC 17982</strain>
    </source>
</reference>
<dbReference type="HOGENOM" id="CLU_3039604_0_0_11"/>
<name>A7BB53_9ACTO</name>
<sequence>MVAHPVPVPLGGDRGSRRRPCVTRGRVSHGHHLRGGANCWGSTKQRRGRATLGE</sequence>
<dbReference type="AlphaFoldDB" id="A7BB53"/>
<feature type="compositionally biased region" description="Basic residues" evidence="1">
    <location>
        <begin position="16"/>
        <end position="34"/>
    </location>
</feature>
<dbReference type="Proteomes" id="UP000003553">
    <property type="component" value="Unassembled WGS sequence"/>
</dbReference>
<feature type="region of interest" description="Disordered" evidence="1">
    <location>
        <begin position="1"/>
        <end position="54"/>
    </location>
</feature>
<keyword evidence="3" id="KW-1185">Reference proteome</keyword>
<feature type="compositionally biased region" description="Basic residues" evidence="1">
    <location>
        <begin position="44"/>
        <end position="54"/>
    </location>
</feature>
<comment type="caution">
    <text evidence="2">The sequence shown here is derived from an EMBL/GenBank/DDBJ whole genome shotgun (WGS) entry which is preliminary data.</text>
</comment>
<organism evidence="2 3">
    <name type="scientific">Schaalia dentiphila ATCC 17982</name>
    <dbReference type="NCBI Taxonomy" id="411466"/>
    <lineage>
        <taxon>Bacteria</taxon>
        <taxon>Bacillati</taxon>
        <taxon>Actinomycetota</taxon>
        <taxon>Actinomycetes</taxon>
        <taxon>Actinomycetales</taxon>
        <taxon>Actinomycetaceae</taxon>
        <taxon>Schaalia</taxon>
        <taxon>Schaalia dentiphila</taxon>
    </lineage>
</organism>
<evidence type="ECO:0000256" key="1">
    <source>
        <dbReference type="SAM" id="MobiDB-lite"/>
    </source>
</evidence>
<gene>
    <name evidence="2" type="ORF">ACTODO_00869</name>
</gene>
<accession>A7BB53</accession>
<proteinExistence type="predicted"/>